<accession>A0ABS9KKD2</accession>
<dbReference type="SUPFAM" id="SSF102712">
    <property type="entry name" value="JAB1/MPN domain"/>
    <property type="match status" value="1"/>
</dbReference>
<keyword evidence="4" id="KW-0862">Zinc</keyword>
<dbReference type="Proteomes" id="UP001165367">
    <property type="component" value="Unassembled WGS sequence"/>
</dbReference>
<organism evidence="7 8">
    <name type="scientific">Terrimonas ginsenosidimutans</name>
    <dbReference type="NCBI Taxonomy" id="2908004"/>
    <lineage>
        <taxon>Bacteria</taxon>
        <taxon>Pseudomonadati</taxon>
        <taxon>Bacteroidota</taxon>
        <taxon>Chitinophagia</taxon>
        <taxon>Chitinophagales</taxon>
        <taxon>Chitinophagaceae</taxon>
        <taxon>Terrimonas</taxon>
    </lineage>
</organism>
<sequence>MKIDQPITAIETANHYIRSAADVFSLLQPVLLATPYPHRNREHVWTISLDSASKVLHIELVTMGSVNRAIIEPMELFSTPLQKRAVRLIIAHNHPGGLLRPSAADRSMAGELNRLGRELKVPVIDHVIITEDGYHSFAEQDQMTELPRKEIMHAAMEMNSSSFRRIKRKRMVRRRFV</sequence>
<evidence type="ECO:0000313" key="7">
    <source>
        <dbReference type="EMBL" id="MCG2612776.1"/>
    </source>
</evidence>
<keyword evidence="8" id="KW-1185">Reference proteome</keyword>
<evidence type="ECO:0000256" key="1">
    <source>
        <dbReference type="ARBA" id="ARBA00022670"/>
    </source>
</evidence>
<evidence type="ECO:0000256" key="3">
    <source>
        <dbReference type="ARBA" id="ARBA00022801"/>
    </source>
</evidence>
<keyword evidence="1" id="KW-0645">Protease</keyword>
<evidence type="ECO:0000256" key="4">
    <source>
        <dbReference type="ARBA" id="ARBA00022833"/>
    </source>
</evidence>
<comment type="caution">
    <text evidence="7">The sequence shown here is derived from an EMBL/GenBank/DDBJ whole genome shotgun (WGS) entry which is preliminary data.</text>
</comment>
<gene>
    <name evidence="7" type="ORF">LZZ85_00735</name>
</gene>
<keyword evidence="5" id="KW-0482">Metalloprotease</keyword>
<dbReference type="RefSeq" id="WP_237868005.1">
    <property type="nucleotide sequence ID" value="NZ_JAKLTR010000001.1"/>
</dbReference>
<dbReference type="InterPro" id="IPR025657">
    <property type="entry name" value="RadC_JAB"/>
</dbReference>
<dbReference type="InterPro" id="IPR037518">
    <property type="entry name" value="MPN"/>
</dbReference>
<reference evidence="7" key="1">
    <citation type="submission" date="2022-01" db="EMBL/GenBank/DDBJ databases">
        <authorList>
            <person name="Jo J.-H."/>
            <person name="Im W.-T."/>
        </authorList>
    </citation>
    <scope>NUCLEOTIDE SEQUENCE</scope>
    <source>
        <strain evidence="7">NA20</strain>
    </source>
</reference>
<dbReference type="Pfam" id="PF04002">
    <property type="entry name" value="RadC"/>
    <property type="match status" value="1"/>
</dbReference>
<dbReference type="InterPro" id="IPR001405">
    <property type="entry name" value="UPF0758"/>
</dbReference>
<dbReference type="PANTHER" id="PTHR30471:SF3">
    <property type="entry name" value="UPF0758 PROTEIN YEES-RELATED"/>
    <property type="match status" value="1"/>
</dbReference>
<proteinExistence type="predicted"/>
<evidence type="ECO:0000259" key="6">
    <source>
        <dbReference type="PROSITE" id="PS50249"/>
    </source>
</evidence>
<feature type="domain" description="MPN" evidence="6">
    <location>
        <begin position="16"/>
        <end position="143"/>
    </location>
</feature>
<dbReference type="CDD" id="cd08071">
    <property type="entry name" value="MPN_DUF2466"/>
    <property type="match status" value="1"/>
</dbReference>
<dbReference type="PANTHER" id="PTHR30471">
    <property type="entry name" value="DNA REPAIR PROTEIN RADC"/>
    <property type="match status" value="1"/>
</dbReference>
<evidence type="ECO:0000256" key="2">
    <source>
        <dbReference type="ARBA" id="ARBA00022723"/>
    </source>
</evidence>
<dbReference type="Gene3D" id="3.40.140.10">
    <property type="entry name" value="Cytidine Deaminase, domain 2"/>
    <property type="match status" value="1"/>
</dbReference>
<keyword evidence="2" id="KW-0479">Metal-binding</keyword>
<evidence type="ECO:0000313" key="8">
    <source>
        <dbReference type="Proteomes" id="UP001165367"/>
    </source>
</evidence>
<evidence type="ECO:0000256" key="5">
    <source>
        <dbReference type="ARBA" id="ARBA00023049"/>
    </source>
</evidence>
<name>A0ABS9KKD2_9BACT</name>
<dbReference type="EMBL" id="JAKLTR010000001">
    <property type="protein sequence ID" value="MCG2612776.1"/>
    <property type="molecule type" value="Genomic_DNA"/>
</dbReference>
<dbReference type="PROSITE" id="PS50249">
    <property type="entry name" value="MPN"/>
    <property type="match status" value="1"/>
</dbReference>
<keyword evidence="3" id="KW-0378">Hydrolase</keyword>
<protein>
    <submittedName>
        <fullName evidence="7">JAB domain-containing protein</fullName>
    </submittedName>
</protein>